<proteinExistence type="predicted"/>
<dbReference type="AlphaFoldDB" id="A0A075ANF4"/>
<reference evidence="1 3" key="1">
    <citation type="journal article" date="2013" name="Curr. Biol.">
        <title>Shared signatures of parasitism and phylogenomics unite Cryptomycota and microsporidia.</title>
        <authorList>
            <person name="James T.Y."/>
            <person name="Pelin A."/>
            <person name="Bonen L."/>
            <person name="Ahrendt S."/>
            <person name="Sain D."/>
            <person name="Corradi N."/>
            <person name="Stajich J.E."/>
        </authorList>
    </citation>
    <scope>NUCLEOTIDE SEQUENCE [LARGE SCALE GENOMIC DNA]</scope>
    <source>
        <strain evidence="1 3">CSF55</strain>
        <strain evidence="1 3">CSF55</strain>
    </source>
</reference>
<dbReference type="Proteomes" id="UP000281549">
    <property type="component" value="Unassembled WGS sequence"/>
</dbReference>
<evidence type="ECO:0000313" key="3">
    <source>
        <dbReference type="Proteomes" id="UP000030755"/>
    </source>
</evidence>
<accession>A0A075ANF4</accession>
<reference evidence="2" key="3">
    <citation type="submission" date="2018-08" db="EMBL/GenBank/DDBJ databases">
        <title>Leveraging single-cell genomics to expand the Fungal Tree of Life.</title>
        <authorList>
            <consortium name="DOE Joint Genome Institute"/>
            <person name="Ahrendt S.R."/>
            <person name="Quandt C.A."/>
            <person name="Ciobanu D."/>
            <person name="Clum A."/>
            <person name="Salamov A."/>
            <person name="Andreopoulos B."/>
            <person name="Cheng J.-F."/>
            <person name="Woyke T."/>
            <person name="Pelin A."/>
            <person name="Henrissat B."/>
            <person name="Reynolds N."/>
            <person name="Benny G.L."/>
            <person name="Smith M.E."/>
            <person name="James T.Y."/>
            <person name="Grigoriev I.V."/>
        </authorList>
    </citation>
    <scope>NUCLEOTIDE SEQUENCE</scope>
    <source>
        <strain evidence="2">CSF55</strain>
    </source>
</reference>
<protein>
    <submittedName>
        <fullName evidence="1">Uncharacterized protein</fullName>
    </submittedName>
</protein>
<organism evidence="1 3">
    <name type="scientific">Rozella allomycis (strain CSF55)</name>
    <dbReference type="NCBI Taxonomy" id="988480"/>
    <lineage>
        <taxon>Eukaryota</taxon>
        <taxon>Fungi</taxon>
        <taxon>Fungi incertae sedis</taxon>
        <taxon>Cryptomycota</taxon>
        <taxon>Cryptomycota incertae sedis</taxon>
        <taxon>Rozella</taxon>
    </lineage>
</organism>
<dbReference type="EMBL" id="KE561255">
    <property type="protein sequence ID" value="EPZ31367.1"/>
    <property type="molecule type" value="Genomic_DNA"/>
</dbReference>
<dbReference type="EMBL" id="ML007579">
    <property type="protein sequence ID" value="RKP15829.1"/>
    <property type="molecule type" value="Genomic_DNA"/>
</dbReference>
<gene>
    <name evidence="1" type="ORF">O9G_006211</name>
    <name evidence="2" type="ORF">ROZALSC1DRAFT_31952</name>
</gene>
<sequence>MTFTPVSPEKVPEKVLDNLEMEDAVFDDNENFEHELSNVYADDEDYFYHEIHDGIFHESEYGTQFSELGHGEQWTQNEEDKEFSLPKPVDLVLSYPKFKKSRFEDY</sequence>
<reference evidence="4" key="2">
    <citation type="journal article" date="2018" name="Nat. Microbiol.">
        <title>Leveraging single-cell genomics to expand the fungal tree of life.</title>
        <authorList>
            <person name="Ahrendt S.R."/>
            <person name="Quandt C.A."/>
            <person name="Ciobanu D."/>
            <person name="Clum A."/>
            <person name="Salamov A."/>
            <person name="Andreopoulos B."/>
            <person name="Cheng J.F."/>
            <person name="Woyke T."/>
            <person name="Pelin A."/>
            <person name="Henrissat B."/>
            <person name="Reynolds N.K."/>
            <person name="Benny G.L."/>
            <person name="Smith M.E."/>
            <person name="James T.Y."/>
            <person name="Grigoriev I.V."/>
        </authorList>
    </citation>
    <scope>NUCLEOTIDE SEQUENCE [LARGE SCALE GENOMIC DNA]</scope>
    <source>
        <strain evidence="4">CSF55</strain>
    </source>
</reference>
<evidence type="ECO:0000313" key="1">
    <source>
        <dbReference type="EMBL" id="EPZ31367.1"/>
    </source>
</evidence>
<evidence type="ECO:0000313" key="2">
    <source>
        <dbReference type="EMBL" id="RKP15829.1"/>
    </source>
</evidence>
<dbReference type="Proteomes" id="UP000030755">
    <property type="component" value="Unassembled WGS sequence"/>
</dbReference>
<evidence type="ECO:0000313" key="4">
    <source>
        <dbReference type="Proteomes" id="UP000281549"/>
    </source>
</evidence>
<name>A0A075ANF4_ROZAC</name>
<dbReference type="HOGENOM" id="CLU_2224711_0_0_1"/>
<keyword evidence="3" id="KW-1185">Reference proteome</keyword>